<gene>
    <name evidence="3" type="ORF">PEVE_00009781</name>
</gene>
<dbReference type="InterPro" id="IPR003591">
    <property type="entry name" value="Leu-rich_rpt_typical-subtyp"/>
</dbReference>
<dbReference type="PROSITE" id="PS51450">
    <property type="entry name" value="LRR"/>
    <property type="match status" value="1"/>
</dbReference>
<evidence type="ECO:0000256" key="1">
    <source>
        <dbReference type="ARBA" id="ARBA00022614"/>
    </source>
</evidence>
<dbReference type="Gene3D" id="3.80.10.10">
    <property type="entry name" value="Ribonuclease Inhibitor"/>
    <property type="match status" value="1"/>
</dbReference>
<organism evidence="3 4">
    <name type="scientific">Porites evermanni</name>
    <dbReference type="NCBI Taxonomy" id="104178"/>
    <lineage>
        <taxon>Eukaryota</taxon>
        <taxon>Metazoa</taxon>
        <taxon>Cnidaria</taxon>
        <taxon>Anthozoa</taxon>
        <taxon>Hexacorallia</taxon>
        <taxon>Scleractinia</taxon>
        <taxon>Fungiina</taxon>
        <taxon>Poritidae</taxon>
        <taxon>Porites</taxon>
    </lineage>
</organism>
<dbReference type="SUPFAM" id="SSF52058">
    <property type="entry name" value="L domain-like"/>
    <property type="match status" value="1"/>
</dbReference>
<name>A0ABN8R9A6_9CNID</name>
<dbReference type="InterPro" id="IPR001611">
    <property type="entry name" value="Leu-rich_rpt"/>
</dbReference>
<comment type="caution">
    <text evidence="3">The sequence shown here is derived from an EMBL/GenBank/DDBJ whole genome shotgun (WGS) entry which is preliminary data.</text>
</comment>
<evidence type="ECO:0000313" key="4">
    <source>
        <dbReference type="Proteomes" id="UP001159427"/>
    </source>
</evidence>
<protein>
    <submittedName>
        <fullName evidence="3">Uncharacterized protein</fullName>
    </submittedName>
</protein>
<dbReference type="Pfam" id="PF13855">
    <property type="entry name" value="LRR_8"/>
    <property type="match status" value="1"/>
</dbReference>
<dbReference type="EMBL" id="CALNXI010001683">
    <property type="protein sequence ID" value="CAH3174886.1"/>
    <property type="molecule type" value="Genomic_DNA"/>
</dbReference>
<evidence type="ECO:0000313" key="3">
    <source>
        <dbReference type="EMBL" id="CAH3174886.1"/>
    </source>
</evidence>
<dbReference type="InterPro" id="IPR050216">
    <property type="entry name" value="LRR_domain-containing"/>
</dbReference>
<keyword evidence="2" id="KW-0677">Repeat</keyword>
<dbReference type="PANTHER" id="PTHR48051">
    <property type="match status" value="1"/>
</dbReference>
<reference evidence="3 4" key="1">
    <citation type="submission" date="2022-05" db="EMBL/GenBank/DDBJ databases">
        <authorList>
            <consortium name="Genoscope - CEA"/>
            <person name="William W."/>
        </authorList>
    </citation>
    <scope>NUCLEOTIDE SEQUENCE [LARGE SCALE GENOMIC DNA]</scope>
</reference>
<dbReference type="Proteomes" id="UP001159427">
    <property type="component" value="Unassembled WGS sequence"/>
</dbReference>
<dbReference type="SMART" id="SM00369">
    <property type="entry name" value="LRR_TYP"/>
    <property type="match status" value="2"/>
</dbReference>
<accession>A0ABN8R9A6</accession>
<proteinExistence type="predicted"/>
<dbReference type="PANTHER" id="PTHR48051:SF21">
    <property type="entry name" value="CALPONIN-HOMOLOGY (CH) DOMAIN-CONTAINING PROTEIN"/>
    <property type="match status" value="1"/>
</dbReference>
<feature type="non-terminal residue" evidence="3">
    <location>
        <position position="1"/>
    </location>
</feature>
<dbReference type="InterPro" id="IPR032675">
    <property type="entry name" value="LRR_dom_sf"/>
</dbReference>
<evidence type="ECO:0000256" key="2">
    <source>
        <dbReference type="ARBA" id="ARBA00022737"/>
    </source>
</evidence>
<keyword evidence="4" id="KW-1185">Reference proteome</keyword>
<keyword evidence="1" id="KW-0433">Leucine-rich repeat</keyword>
<sequence>QDLSSNELVHLPNSMGEMISLKDLNLRRNRLEVLPDELSKLKLVRLDFSYNKVSVIPPAYRLITSLSVLELAHNPLTSPPAQVCTKGRLHIFKYLSASAHEQEKVSPCTTIC</sequence>